<evidence type="ECO:0000313" key="3">
    <source>
        <dbReference type="Proteomes" id="UP000069443"/>
    </source>
</evidence>
<dbReference type="OrthoDB" id="4464283at2"/>
<reference evidence="3" key="2">
    <citation type="submission" date="2016-02" db="EMBL/GenBank/DDBJ databases">
        <title>Draft genome sequence of five rapidly growing Mycobacterium species.</title>
        <authorList>
            <person name="Katahira K."/>
            <person name="Gotou Y."/>
            <person name="Iida K."/>
            <person name="Ogura Y."/>
            <person name="Hayashi T."/>
        </authorList>
    </citation>
    <scope>NUCLEOTIDE SEQUENCE [LARGE SCALE GENOMIC DNA]</scope>
    <source>
        <strain evidence="3">JCM15298</strain>
    </source>
</reference>
<keyword evidence="1" id="KW-1133">Transmembrane helix</keyword>
<evidence type="ECO:0000256" key="1">
    <source>
        <dbReference type="SAM" id="Phobius"/>
    </source>
</evidence>
<proteinExistence type="predicted"/>
<evidence type="ECO:0000313" key="2">
    <source>
        <dbReference type="EMBL" id="GAS97650.1"/>
    </source>
</evidence>
<accession>A0A124E2R7</accession>
<feature type="transmembrane region" description="Helical" evidence="1">
    <location>
        <begin position="115"/>
        <end position="140"/>
    </location>
</feature>
<dbReference type="Proteomes" id="UP000069443">
    <property type="component" value="Unassembled WGS sequence"/>
</dbReference>
<organism evidence="2 3">
    <name type="scientific">Mycolicibacterium canariasense</name>
    <name type="common">Mycobacterium canariasense</name>
    <dbReference type="NCBI Taxonomy" id="228230"/>
    <lineage>
        <taxon>Bacteria</taxon>
        <taxon>Bacillati</taxon>
        <taxon>Actinomycetota</taxon>
        <taxon>Actinomycetes</taxon>
        <taxon>Mycobacteriales</taxon>
        <taxon>Mycobacteriaceae</taxon>
        <taxon>Mycolicibacterium</taxon>
    </lineage>
</organism>
<dbReference type="AlphaFoldDB" id="A0A124E2R7"/>
<keyword evidence="1" id="KW-0472">Membrane</keyword>
<sequence>MSTAPRPRIITVAFWLTMVGAVLLLAGGLLGVSTALTTPASAFPDSLGEGQAHRILLMHGGVGAVLAVAGLGLSFLAGRTRNGDKRFRRALAALAGGVVFVVFLLALFAPYNLELLALIGVVPVAVGATLFTRPAAAAWFEDAM</sequence>
<reference evidence="3" key="1">
    <citation type="journal article" date="2016" name="Genome Announc.">
        <title>Draft Genome Sequences of Five Rapidly Growing Mycobacterium Species, M. thermoresistibile, M. fortuitum subsp. acetamidolyticum, M. canariasense, M. brisbanense, and M. novocastrense.</title>
        <authorList>
            <person name="Katahira K."/>
            <person name="Ogura Y."/>
            <person name="Gotoh Y."/>
            <person name="Hayashi T."/>
        </authorList>
    </citation>
    <scope>NUCLEOTIDE SEQUENCE [LARGE SCALE GENOMIC DNA]</scope>
    <source>
        <strain evidence="3">JCM15298</strain>
    </source>
</reference>
<dbReference type="RefSeq" id="WP_062658512.1">
    <property type="nucleotide sequence ID" value="NZ_BCSY01000076.1"/>
</dbReference>
<feature type="transmembrane region" description="Helical" evidence="1">
    <location>
        <begin position="12"/>
        <end position="36"/>
    </location>
</feature>
<dbReference type="EMBL" id="BCSY01000076">
    <property type="protein sequence ID" value="GAS97650.1"/>
    <property type="molecule type" value="Genomic_DNA"/>
</dbReference>
<feature type="transmembrane region" description="Helical" evidence="1">
    <location>
        <begin position="56"/>
        <end position="78"/>
    </location>
</feature>
<gene>
    <name evidence="2" type="ORF">RMCC_4616</name>
</gene>
<keyword evidence="1" id="KW-0812">Transmembrane</keyword>
<name>A0A124E2R7_MYCCR</name>
<keyword evidence="3" id="KW-1185">Reference proteome</keyword>
<feature type="transmembrane region" description="Helical" evidence="1">
    <location>
        <begin position="90"/>
        <end position="109"/>
    </location>
</feature>
<protein>
    <submittedName>
        <fullName evidence="2">Membrane protein</fullName>
    </submittedName>
</protein>
<comment type="caution">
    <text evidence="2">The sequence shown here is derived from an EMBL/GenBank/DDBJ whole genome shotgun (WGS) entry which is preliminary data.</text>
</comment>
<dbReference type="STRING" id="228230.RMCC_4616"/>